<protein>
    <submittedName>
        <fullName evidence="2">Energy-coupled thiamine transporter ThiT</fullName>
    </submittedName>
</protein>
<sequence length="180" mass="19923">MQSIKVRSMVEAGVMIALATVLSYIKVFEMPQGGSITAVSMLPILLYATRWGIKKGLLTSFVYGILQFLLQGGVSIHIGSIFLDYIFAFGALGLAGFFYGSREKAMVGALIGMVSRYVILVISGVVLWYMYAPEGMSSLKYSLFYNASYMVPEGLITLVVLWFMYPQVKKIFPAEVRGQH</sequence>
<keyword evidence="1" id="KW-0812">Transmembrane</keyword>
<reference evidence="3" key="1">
    <citation type="journal article" date="2019" name="Int. J. Syst. Evol. Microbiol.">
        <title>The Global Catalogue of Microorganisms (GCM) 10K type strain sequencing project: providing services to taxonomists for standard genome sequencing and annotation.</title>
        <authorList>
            <consortium name="The Broad Institute Genomics Platform"/>
            <consortium name="The Broad Institute Genome Sequencing Center for Infectious Disease"/>
            <person name="Wu L."/>
            <person name="Ma J."/>
        </authorList>
    </citation>
    <scope>NUCLEOTIDE SEQUENCE [LARGE SCALE GENOMIC DNA]</scope>
    <source>
        <strain evidence="3">CCUG 46385</strain>
    </source>
</reference>
<feature type="transmembrane region" description="Helical" evidence="1">
    <location>
        <begin position="143"/>
        <end position="165"/>
    </location>
</feature>
<dbReference type="EMBL" id="JBHSHL010000022">
    <property type="protein sequence ID" value="MFC4804786.1"/>
    <property type="molecule type" value="Genomic_DNA"/>
</dbReference>
<dbReference type="RefSeq" id="WP_379788304.1">
    <property type="nucleotide sequence ID" value="NZ_JBHSHL010000022.1"/>
</dbReference>
<dbReference type="NCBIfam" id="TIGR02357">
    <property type="entry name" value="ECF_ThiT_YuaJ"/>
    <property type="match status" value="1"/>
</dbReference>
<dbReference type="Proteomes" id="UP001595916">
    <property type="component" value="Unassembled WGS sequence"/>
</dbReference>
<feature type="transmembrane region" description="Helical" evidence="1">
    <location>
        <begin position="82"/>
        <end position="100"/>
    </location>
</feature>
<keyword evidence="3" id="KW-1185">Reference proteome</keyword>
<evidence type="ECO:0000313" key="3">
    <source>
        <dbReference type="Proteomes" id="UP001595916"/>
    </source>
</evidence>
<evidence type="ECO:0000256" key="1">
    <source>
        <dbReference type="SAM" id="Phobius"/>
    </source>
</evidence>
<keyword evidence="1" id="KW-0472">Membrane</keyword>
<name>A0ABV9QQ54_9FIRM</name>
<feature type="transmembrane region" description="Helical" evidence="1">
    <location>
        <begin position="56"/>
        <end position="76"/>
    </location>
</feature>
<accession>A0ABV9QQ54</accession>
<comment type="caution">
    <text evidence="2">The sequence shown here is derived from an EMBL/GenBank/DDBJ whole genome shotgun (WGS) entry which is preliminary data.</text>
</comment>
<dbReference type="InterPro" id="IPR012651">
    <property type="entry name" value="Thia_Transptr_ThiT"/>
</dbReference>
<evidence type="ECO:0000313" key="2">
    <source>
        <dbReference type="EMBL" id="MFC4804786.1"/>
    </source>
</evidence>
<proteinExistence type="predicted"/>
<organism evidence="2 3">
    <name type="scientific">Filifactor villosus</name>
    <dbReference type="NCBI Taxonomy" id="29374"/>
    <lineage>
        <taxon>Bacteria</taxon>
        <taxon>Bacillati</taxon>
        <taxon>Bacillota</taxon>
        <taxon>Clostridia</taxon>
        <taxon>Peptostreptococcales</taxon>
        <taxon>Filifactoraceae</taxon>
        <taxon>Filifactor</taxon>
    </lineage>
</organism>
<dbReference type="Pfam" id="PF09515">
    <property type="entry name" value="Thia_YuaJ"/>
    <property type="match status" value="1"/>
</dbReference>
<feature type="transmembrane region" description="Helical" evidence="1">
    <location>
        <begin position="107"/>
        <end position="131"/>
    </location>
</feature>
<dbReference type="Gene3D" id="1.10.1760.20">
    <property type="match status" value="1"/>
</dbReference>
<gene>
    <name evidence="2" type="primary">thiT</name>
    <name evidence="2" type="ORF">ACFO4R_06775</name>
</gene>
<keyword evidence="1" id="KW-1133">Transmembrane helix</keyword>